<evidence type="ECO:0000259" key="2">
    <source>
        <dbReference type="Pfam" id="PF02517"/>
    </source>
</evidence>
<feature type="transmembrane region" description="Helical" evidence="1">
    <location>
        <begin position="21"/>
        <end position="39"/>
    </location>
</feature>
<dbReference type="PANTHER" id="PTHR36435:SF1">
    <property type="entry name" value="CAAX AMINO TERMINAL PROTEASE FAMILY PROTEIN"/>
    <property type="match status" value="1"/>
</dbReference>
<organism evidence="3">
    <name type="scientific">bioreactor metagenome</name>
    <dbReference type="NCBI Taxonomy" id="1076179"/>
    <lineage>
        <taxon>unclassified sequences</taxon>
        <taxon>metagenomes</taxon>
        <taxon>ecological metagenomes</taxon>
    </lineage>
</organism>
<feature type="transmembrane region" description="Helical" evidence="1">
    <location>
        <begin position="159"/>
        <end position="176"/>
    </location>
</feature>
<proteinExistence type="predicted"/>
<dbReference type="Pfam" id="PF02517">
    <property type="entry name" value="Rce1-like"/>
    <property type="match status" value="1"/>
</dbReference>
<feature type="transmembrane region" description="Helical" evidence="1">
    <location>
        <begin position="286"/>
        <end position="309"/>
    </location>
</feature>
<evidence type="ECO:0000256" key="1">
    <source>
        <dbReference type="SAM" id="Phobius"/>
    </source>
</evidence>
<sequence length="319" mass="35006">MLTKINSKSSKPFKQLKPYQGIGMFALVIIVMLFVAAPIQMALGMYGVAITELILLLLAIIPAILFKADLKEVFPVKKPLLREIFGVLLIWAGSYVAVLLVTLVIGYFFPQGLTDVSSGLQNVFTSVPMWIAFIIIAVMPAICEEALHRGLILSSLGSVNNKWLRVLYMGIIFGIFHLDPVRFLPTAILGMALSYVMIETRNMILPIIFHFVNNGLATVISFTAKSQTTATDMNSGMMLYAIATYFIIGAVIPFLLLFGSRLIHRKEARSEGENAAMKEKKDKKMLIIAGVCSGLMVVLGIVVMAYGISTVPITDIIKP</sequence>
<gene>
    <name evidence="3" type="ORF">SDC9_71265</name>
</gene>
<dbReference type="EMBL" id="VSSQ01004340">
    <property type="protein sequence ID" value="MPM24780.1"/>
    <property type="molecule type" value="Genomic_DNA"/>
</dbReference>
<keyword evidence="1" id="KW-1133">Transmembrane helix</keyword>
<protein>
    <recommendedName>
        <fullName evidence="2">CAAX prenyl protease 2/Lysostaphin resistance protein A-like domain-containing protein</fullName>
    </recommendedName>
</protein>
<accession>A0A644Y8J5</accession>
<feature type="transmembrane region" description="Helical" evidence="1">
    <location>
        <begin position="236"/>
        <end position="259"/>
    </location>
</feature>
<feature type="transmembrane region" description="Helical" evidence="1">
    <location>
        <begin position="45"/>
        <end position="66"/>
    </location>
</feature>
<dbReference type="InterPro" id="IPR003675">
    <property type="entry name" value="Rce1/LyrA-like_dom"/>
</dbReference>
<feature type="transmembrane region" description="Helical" evidence="1">
    <location>
        <begin position="205"/>
        <end position="224"/>
    </location>
</feature>
<feature type="transmembrane region" description="Helical" evidence="1">
    <location>
        <begin position="129"/>
        <end position="147"/>
    </location>
</feature>
<feature type="domain" description="CAAX prenyl protease 2/Lysostaphin resistance protein A-like" evidence="2">
    <location>
        <begin position="129"/>
        <end position="215"/>
    </location>
</feature>
<dbReference type="PANTHER" id="PTHR36435">
    <property type="entry name" value="SLR1288 PROTEIN"/>
    <property type="match status" value="1"/>
</dbReference>
<feature type="transmembrane region" description="Helical" evidence="1">
    <location>
        <begin position="87"/>
        <end position="109"/>
    </location>
</feature>
<dbReference type="GO" id="GO:0004175">
    <property type="term" value="F:endopeptidase activity"/>
    <property type="evidence" value="ECO:0007669"/>
    <property type="project" value="UniProtKB-ARBA"/>
</dbReference>
<evidence type="ECO:0000313" key="3">
    <source>
        <dbReference type="EMBL" id="MPM24780.1"/>
    </source>
</evidence>
<dbReference type="GO" id="GO:0080120">
    <property type="term" value="P:CAAX-box protein maturation"/>
    <property type="evidence" value="ECO:0007669"/>
    <property type="project" value="UniProtKB-ARBA"/>
</dbReference>
<comment type="caution">
    <text evidence="3">The sequence shown here is derived from an EMBL/GenBank/DDBJ whole genome shotgun (WGS) entry which is preliminary data.</text>
</comment>
<dbReference type="InterPro" id="IPR052710">
    <property type="entry name" value="CAAX_protease"/>
</dbReference>
<dbReference type="AlphaFoldDB" id="A0A644Y8J5"/>
<feature type="transmembrane region" description="Helical" evidence="1">
    <location>
        <begin position="182"/>
        <end position="198"/>
    </location>
</feature>
<keyword evidence="1" id="KW-0472">Membrane</keyword>
<keyword evidence="1" id="KW-0812">Transmembrane</keyword>
<name>A0A644Y8J5_9ZZZZ</name>
<reference evidence="3" key="1">
    <citation type="submission" date="2019-08" db="EMBL/GenBank/DDBJ databases">
        <authorList>
            <person name="Kucharzyk K."/>
            <person name="Murdoch R.W."/>
            <person name="Higgins S."/>
            <person name="Loffler F."/>
        </authorList>
    </citation>
    <scope>NUCLEOTIDE SEQUENCE</scope>
</reference>